<dbReference type="InterPro" id="IPR035500">
    <property type="entry name" value="NHR-like_dom_sf"/>
</dbReference>
<keyword evidence="8" id="KW-0862">Zinc</keyword>
<dbReference type="GO" id="GO:0003677">
    <property type="term" value="F:DNA binding"/>
    <property type="evidence" value="ECO:0007669"/>
    <property type="project" value="UniProtKB-KW"/>
</dbReference>
<dbReference type="PANTHER" id="PTHR24081:SF1">
    <property type="entry name" value="NUCLEAR RECEPTOR SUBFAMILY 0 GROUP B MEMBER 1"/>
    <property type="match status" value="1"/>
</dbReference>
<dbReference type="Pfam" id="PF00104">
    <property type="entry name" value="Hormone_recep"/>
    <property type="match status" value="1"/>
</dbReference>
<dbReference type="PROSITE" id="PS51843">
    <property type="entry name" value="NR_LBD"/>
    <property type="match status" value="1"/>
</dbReference>
<gene>
    <name evidence="15" type="primary">LOC127378854</name>
</gene>
<dbReference type="AlphaFoldDB" id="A0A8P4G0N2"/>
<comment type="similarity">
    <text evidence="3">Belongs to the nuclear hormone receptor family. NR0 subfamily.</text>
</comment>
<evidence type="ECO:0000313" key="16">
    <source>
        <dbReference type="Proteomes" id="UP000694389"/>
    </source>
</evidence>
<evidence type="ECO:0000256" key="5">
    <source>
        <dbReference type="ARBA" id="ARBA00022491"/>
    </source>
</evidence>
<evidence type="ECO:0000259" key="14">
    <source>
        <dbReference type="PROSITE" id="PS51843"/>
    </source>
</evidence>
<dbReference type="InterPro" id="IPR001723">
    <property type="entry name" value="Nuclear_hrmn_rcpt"/>
</dbReference>
<dbReference type="InterPro" id="IPR000536">
    <property type="entry name" value="Nucl_hrmn_rcpt_lig-bd"/>
</dbReference>
<dbReference type="FunFam" id="1.10.565.10:FF:000031">
    <property type="entry name" value="Nuclear receptor subfamily 0 group B member 1"/>
    <property type="match status" value="1"/>
</dbReference>
<evidence type="ECO:0000256" key="10">
    <source>
        <dbReference type="ARBA" id="ARBA00023125"/>
    </source>
</evidence>
<evidence type="ECO:0000256" key="12">
    <source>
        <dbReference type="ARBA" id="ARBA00023170"/>
    </source>
</evidence>
<evidence type="ECO:0000256" key="2">
    <source>
        <dbReference type="ARBA" id="ARBA00004496"/>
    </source>
</evidence>
<keyword evidence="4" id="KW-0963">Cytoplasm</keyword>
<organism evidence="15 16">
    <name type="scientific">Dicentrarchus labrax</name>
    <name type="common">European seabass</name>
    <name type="synonym">Morone labrax</name>
    <dbReference type="NCBI Taxonomy" id="13489"/>
    <lineage>
        <taxon>Eukaryota</taxon>
        <taxon>Metazoa</taxon>
        <taxon>Chordata</taxon>
        <taxon>Craniata</taxon>
        <taxon>Vertebrata</taxon>
        <taxon>Euteleostomi</taxon>
        <taxon>Actinopterygii</taxon>
        <taxon>Neopterygii</taxon>
        <taxon>Teleostei</taxon>
        <taxon>Neoteleostei</taxon>
        <taxon>Acanthomorphata</taxon>
        <taxon>Eupercaria</taxon>
        <taxon>Moronidae</taxon>
        <taxon>Dicentrarchus</taxon>
    </lineage>
</organism>
<dbReference type="GeneID" id="127378854"/>
<dbReference type="GO" id="GO:0005634">
    <property type="term" value="C:nucleus"/>
    <property type="evidence" value="ECO:0007669"/>
    <property type="project" value="UniProtKB-SubCell"/>
</dbReference>
<keyword evidence="12" id="KW-0675">Receptor</keyword>
<evidence type="ECO:0000256" key="13">
    <source>
        <dbReference type="ARBA" id="ARBA00023242"/>
    </source>
</evidence>
<keyword evidence="9" id="KW-0805">Transcription regulation</keyword>
<keyword evidence="5" id="KW-0678">Repressor</keyword>
<dbReference type="GeneTree" id="ENSGT00390000015719"/>
<proteinExistence type="inferred from homology"/>
<dbReference type="Ensembl" id="ENSDLAT00005075693.1">
    <property type="protein sequence ID" value="ENSDLAP00005068898.1"/>
    <property type="gene ID" value="ENSDLAG00005029710.1"/>
</dbReference>
<dbReference type="GO" id="GO:0005737">
    <property type="term" value="C:cytoplasm"/>
    <property type="evidence" value="ECO:0007669"/>
    <property type="project" value="UniProtKB-SubCell"/>
</dbReference>
<dbReference type="RefSeq" id="XP_051284120.1">
    <property type="nucleotide sequence ID" value="XM_051428160.1"/>
</dbReference>
<reference evidence="15" key="1">
    <citation type="submission" date="2025-08" db="UniProtKB">
        <authorList>
            <consortium name="Ensembl"/>
        </authorList>
    </citation>
    <scope>IDENTIFICATION</scope>
</reference>
<evidence type="ECO:0000313" key="15">
    <source>
        <dbReference type="Ensembl" id="ENSDLAP00005068898.1"/>
    </source>
</evidence>
<dbReference type="Proteomes" id="UP000694389">
    <property type="component" value="Unassembled WGS sequence"/>
</dbReference>
<evidence type="ECO:0000256" key="3">
    <source>
        <dbReference type="ARBA" id="ARBA00006647"/>
    </source>
</evidence>
<dbReference type="OrthoDB" id="9926883at2759"/>
<keyword evidence="10" id="KW-0238">DNA-binding</keyword>
<dbReference type="SUPFAM" id="SSF48508">
    <property type="entry name" value="Nuclear receptor ligand-binding domain"/>
    <property type="match status" value="1"/>
</dbReference>
<dbReference type="PANTHER" id="PTHR24081">
    <property type="entry name" value="NUCLEAR RECEPTOR SUBFAMILY 0 GROUP B"/>
    <property type="match status" value="1"/>
</dbReference>
<evidence type="ECO:0000256" key="9">
    <source>
        <dbReference type="ARBA" id="ARBA00023015"/>
    </source>
</evidence>
<feature type="domain" description="NR LBD" evidence="14">
    <location>
        <begin position="28"/>
        <end position="262"/>
    </location>
</feature>
<protein>
    <recommendedName>
        <fullName evidence="14">NR LBD domain-containing protein</fullName>
    </recommendedName>
</protein>
<dbReference type="Gene3D" id="1.10.565.10">
    <property type="entry name" value="Retinoid X Receptor"/>
    <property type="match status" value="1"/>
</dbReference>
<dbReference type="PRINTS" id="PR00398">
    <property type="entry name" value="STRDHORMONER"/>
</dbReference>
<keyword evidence="13" id="KW-0539">Nucleus</keyword>
<name>A0A8P4G0N2_DICLA</name>
<keyword evidence="16" id="KW-1185">Reference proteome</keyword>
<evidence type="ECO:0000256" key="8">
    <source>
        <dbReference type="ARBA" id="ARBA00022833"/>
    </source>
</evidence>
<keyword evidence="6" id="KW-0479">Metal-binding</keyword>
<evidence type="ECO:0000256" key="6">
    <source>
        <dbReference type="ARBA" id="ARBA00022723"/>
    </source>
</evidence>
<dbReference type="OMA" id="LIQQNWA"/>
<reference evidence="15" key="2">
    <citation type="submission" date="2025-09" db="UniProtKB">
        <authorList>
            <consortium name="Ensembl"/>
        </authorList>
    </citation>
    <scope>IDENTIFICATION</scope>
</reference>
<evidence type="ECO:0000256" key="7">
    <source>
        <dbReference type="ARBA" id="ARBA00022771"/>
    </source>
</evidence>
<sequence length="266" mass="29868">MSCCECRDREDTARGSILYSLLNRGAQSPQGHLETVAAQQPCSCATRRKLVAIRAPQLVFKAASEVLVKTFRFVKNVPCFRGLPAEDQLRLVRNSWAPLLVLGMVQDSVDFDTVETQQPSLLHMILTHSKERQQERTPAEIQDPGVPVSDAEGIKMFQVWCRGLRISVKEYAFLKGAILFTPGVTELECREYVQALQREAERALYEHVRTVHRGKAGRFGRLRAVLSALRSIEPDAVAGLFFRPVTGSSSIEEHVLAMFYGRQNPQ</sequence>
<accession>A0A8P4G0N2</accession>
<keyword evidence="7" id="KW-0863">Zinc-finger</keyword>
<evidence type="ECO:0000256" key="11">
    <source>
        <dbReference type="ARBA" id="ARBA00023163"/>
    </source>
</evidence>
<evidence type="ECO:0000256" key="1">
    <source>
        <dbReference type="ARBA" id="ARBA00004123"/>
    </source>
</evidence>
<keyword evidence="11" id="KW-0804">Transcription</keyword>
<dbReference type="GO" id="GO:0000122">
    <property type="term" value="P:negative regulation of transcription by RNA polymerase II"/>
    <property type="evidence" value="ECO:0007669"/>
    <property type="project" value="TreeGrafter"/>
</dbReference>
<dbReference type="GO" id="GO:0003714">
    <property type="term" value="F:transcription corepressor activity"/>
    <property type="evidence" value="ECO:0007669"/>
    <property type="project" value="TreeGrafter"/>
</dbReference>
<dbReference type="GO" id="GO:0008270">
    <property type="term" value="F:zinc ion binding"/>
    <property type="evidence" value="ECO:0007669"/>
    <property type="project" value="UniProtKB-KW"/>
</dbReference>
<comment type="subcellular location">
    <subcellularLocation>
        <location evidence="2">Cytoplasm</location>
    </subcellularLocation>
    <subcellularLocation>
        <location evidence="1">Nucleus</location>
    </subcellularLocation>
</comment>
<dbReference type="InterPro" id="IPR033544">
    <property type="entry name" value="NR0B1/2"/>
</dbReference>
<evidence type="ECO:0000256" key="4">
    <source>
        <dbReference type="ARBA" id="ARBA00022490"/>
    </source>
</evidence>
<dbReference type="SMART" id="SM00430">
    <property type="entry name" value="HOLI"/>
    <property type="match status" value="1"/>
</dbReference>